<dbReference type="EMBL" id="CP001841">
    <property type="protein sequence ID" value="AEF82579.1"/>
    <property type="molecule type" value="Genomic_DNA"/>
</dbReference>
<dbReference type="Proteomes" id="UP000009222">
    <property type="component" value="Chromosome"/>
</dbReference>
<dbReference type="SMART" id="SM00369">
    <property type="entry name" value="LRR_TYP"/>
    <property type="match status" value="3"/>
</dbReference>
<dbReference type="eggNOG" id="COG4886">
    <property type="taxonomic scope" value="Bacteria"/>
</dbReference>
<accession>F5Y8T8</accession>
<dbReference type="InterPro" id="IPR003959">
    <property type="entry name" value="ATPase_AAA_core"/>
</dbReference>
<protein>
    <submittedName>
        <fullName evidence="5">Putative ATPase, AAA family</fullName>
    </submittedName>
</protein>
<dbReference type="GO" id="GO:0016887">
    <property type="term" value="F:ATP hydrolysis activity"/>
    <property type="evidence" value="ECO:0007669"/>
    <property type="project" value="InterPro"/>
</dbReference>
<dbReference type="SMART" id="SM00364">
    <property type="entry name" value="LRR_BAC"/>
    <property type="match status" value="4"/>
</dbReference>
<dbReference type="PRINTS" id="PR00019">
    <property type="entry name" value="LEURICHRPT"/>
</dbReference>
<evidence type="ECO:0000313" key="5">
    <source>
        <dbReference type="EMBL" id="AEF82579.1"/>
    </source>
</evidence>
<dbReference type="SUPFAM" id="SSF52058">
    <property type="entry name" value="L domain-like"/>
    <property type="match status" value="1"/>
</dbReference>
<dbReference type="InterPro" id="IPR055414">
    <property type="entry name" value="LRR_R13L4/SHOC2-like"/>
</dbReference>
<organism evidence="5 6">
    <name type="scientific">Leadbettera azotonutricia (strain ATCC BAA-888 / DSM 13862 / ZAS-9)</name>
    <name type="common">Treponema azotonutricium</name>
    <dbReference type="NCBI Taxonomy" id="545695"/>
    <lineage>
        <taxon>Bacteria</taxon>
        <taxon>Pseudomonadati</taxon>
        <taxon>Spirochaetota</taxon>
        <taxon>Spirochaetia</taxon>
        <taxon>Spirochaetales</taxon>
        <taxon>Breznakiellaceae</taxon>
        <taxon>Leadbettera</taxon>
    </lineage>
</organism>
<dbReference type="HOGENOM" id="CLU_022187_0_0_12"/>
<dbReference type="Gene3D" id="3.40.50.300">
    <property type="entry name" value="P-loop containing nucleotide triphosphate hydrolases"/>
    <property type="match status" value="1"/>
</dbReference>
<dbReference type="GO" id="GO:0005737">
    <property type="term" value="C:cytoplasm"/>
    <property type="evidence" value="ECO:0007669"/>
    <property type="project" value="TreeGrafter"/>
</dbReference>
<keyword evidence="3" id="KW-0175">Coiled coil</keyword>
<dbReference type="InterPro" id="IPR027417">
    <property type="entry name" value="P-loop_NTPase"/>
</dbReference>
<feature type="domain" description="AAA+ ATPase" evidence="4">
    <location>
        <begin position="505"/>
        <end position="646"/>
    </location>
</feature>
<dbReference type="InterPro" id="IPR003591">
    <property type="entry name" value="Leu-rich_rpt_typical-subtyp"/>
</dbReference>
<dbReference type="Pfam" id="PF23598">
    <property type="entry name" value="LRR_14"/>
    <property type="match status" value="1"/>
</dbReference>
<evidence type="ECO:0000313" key="6">
    <source>
        <dbReference type="Proteomes" id="UP000009222"/>
    </source>
</evidence>
<dbReference type="PANTHER" id="PTHR48051">
    <property type="match status" value="1"/>
</dbReference>
<dbReference type="SUPFAM" id="SSF52540">
    <property type="entry name" value="P-loop containing nucleoside triphosphate hydrolases"/>
    <property type="match status" value="1"/>
</dbReference>
<dbReference type="SMART" id="SM00382">
    <property type="entry name" value="AAA"/>
    <property type="match status" value="1"/>
</dbReference>
<dbReference type="PROSITE" id="PS51450">
    <property type="entry name" value="LRR"/>
    <property type="match status" value="3"/>
</dbReference>
<sequence>MKSQGVCAILLLGPEKCKKFLIYQSMIDLPSYTISMNINEAFADIEKRMNGVEELMKYCRKSGGKELDLSGKDLEEIPPALADLKGLVVLDLSNNKLKELPDFMGSLATLAYLNLSHNRLCTLPESMESLDDLETLNLSHNRFKELPKFIGVLPALETLNIDDNNLEGVPEFLDDLNVGKELNLLDHIEKIINLSKKNGLSRIFYRIADSHIKFVAEKLGITPLQAVLFSHFIDNCEDNNILISQIGKAIDVSNTKILQYMNELEVLEKKKLIRCKKGDSITYRVPREVLTAFRKDTEFKPANHANIHIEEFFTVVEDLFVQRNNDELTLENLDEELNLLLEENMQLVFSQKIKNADFNTMDRVLLICFCHHFVNNNDDNIREHDFGFVYSDDRYFLSEIKRALKNGNHILMEAGLIENAVSDGFAESDAYKLTDKAKKEYLGELNIKSNLNKNKKNLLLSDTLAEKKLFYNDKATQSIEQLASLLEEENFKTVQKRLEDQGMRKGFTCLFYGPPGTGKTETVYQIARRTHRDIMAVDIAETKSCWFGESEKKIKEIFTGYKALAENAETTPILLFNEADAVISKRMELGKNSGSVAQTENAIQNIILQELENLDGILIATTNLTGNMDKAFERRFLYKIEFEKPDNNARQAIWKAIIPELSDADAMELATRHDFSGGQIENIARKRIVSSIITGTAPTLDSLISFCQDEIVSNEKEKKIGFSV</sequence>
<reference evidence="5 6" key="2">
    <citation type="journal article" date="2011" name="ISME J.">
        <title>RNA-seq reveals cooperative metabolic interactions between two termite-gut spirochete species in co-culture.</title>
        <authorList>
            <person name="Rosenthal A.Z."/>
            <person name="Matson E.G."/>
            <person name="Eldar A."/>
            <person name="Leadbetter J.R."/>
        </authorList>
    </citation>
    <scope>NUCLEOTIDE SEQUENCE [LARGE SCALE GENOMIC DNA]</scope>
    <source>
        <strain evidence="6">ATCC BAA-888 / DSM 13862 / ZAS-9</strain>
    </source>
</reference>
<evidence type="ECO:0000256" key="3">
    <source>
        <dbReference type="SAM" id="Coils"/>
    </source>
</evidence>
<keyword evidence="6" id="KW-1185">Reference proteome</keyword>
<evidence type="ECO:0000259" key="4">
    <source>
        <dbReference type="SMART" id="SM00382"/>
    </source>
</evidence>
<gene>
    <name evidence="5" type="ordered locus">TREAZ_2168</name>
</gene>
<keyword evidence="1" id="KW-0433">Leucine-rich repeat</keyword>
<proteinExistence type="predicted"/>
<reference evidence="6" key="1">
    <citation type="submission" date="2009-12" db="EMBL/GenBank/DDBJ databases">
        <title>Complete sequence of Treponema azotonutricium strain ZAS-9.</title>
        <authorList>
            <person name="Tetu S.G."/>
            <person name="Matson E."/>
            <person name="Ren Q."/>
            <person name="Seshadri R."/>
            <person name="Elbourne L."/>
            <person name="Hassan K.A."/>
            <person name="Durkin A."/>
            <person name="Radune D."/>
            <person name="Mohamoud Y."/>
            <person name="Shay R."/>
            <person name="Jin S."/>
            <person name="Zhang X."/>
            <person name="Lucey K."/>
            <person name="Ballor N.R."/>
            <person name="Ottesen E."/>
            <person name="Rosenthal R."/>
            <person name="Allen A."/>
            <person name="Leadbetter J.R."/>
            <person name="Paulsen I.T."/>
        </authorList>
    </citation>
    <scope>NUCLEOTIDE SEQUENCE [LARGE SCALE GENOMIC DNA]</scope>
    <source>
        <strain evidence="6">ATCC BAA-888 / DSM 13862 / ZAS-9</strain>
    </source>
</reference>
<dbReference type="InterPro" id="IPR050216">
    <property type="entry name" value="LRR_domain-containing"/>
</dbReference>
<name>F5Y8T8_LEAAZ</name>
<dbReference type="OrthoDB" id="354677at2"/>
<dbReference type="KEGG" id="taz:TREAZ_2168"/>
<dbReference type="eggNOG" id="COG0464">
    <property type="taxonomic scope" value="Bacteria"/>
</dbReference>
<dbReference type="InterPro" id="IPR001611">
    <property type="entry name" value="Leu-rich_rpt"/>
</dbReference>
<keyword evidence="2" id="KW-0677">Repeat</keyword>
<dbReference type="Pfam" id="PF00004">
    <property type="entry name" value="AAA"/>
    <property type="match status" value="1"/>
</dbReference>
<dbReference type="CDD" id="cd19481">
    <property type="entry name" value="RecA-like_protease"/>
    <property type="match status" value="1"/>
</dbReference>
<dbReference type="InParanoid" id="F5Y8T8"/>
<dbReference type="Gene3D" id="3.80.10.10">
    <property type="entry name" value="Ribonuclease Inhibitor"/>
    <property type="match status" value="1"/>
</dbReference>
<dbReference type="AlphaFoldDB" id="F5Y8T8"/>
<evidence type="ECO:0000256" key="1">
    <source>
        <dbReference type="ARBA" id="ARBA00022614"/>
    </source>
</evidence>
<dbReference type="PANTHER" id="PTHR48051:SF46">
    <property type="entry name" value="LEUCINE RICH REPEAT-CONTAINING DOMAIN PROTEIN"/>
    <property type="match status" value="1"/>
</dbReference>
<feature type="coiled-coil region" evidence="3">
    <location>
        <begin position="316"/>
        <end position="343"/>
    </location>
</feature>
<dbReference type="InterPro" id="IPR032675">
    <property type="entry name" value="LRR_dom_sf"/>
</dbReference>
<dbReference type="InterPro" id="IPR003593">
    <property type="entry name" value="AAA+_ATPase"/>
</dbReference>
<evidence type="ECO:0000256" key="2">
    <source>
        <dbReference type="ARBA" id="ARBA00022737"/>
    </source>
</evidence>
<dbReference type="GO" id="GO:0005524">
    <property type="term" value="F:ATP binding"/>
    <property type="evidence" value="ECO:0007669"/>
    <property type="project" value="InterPro"/>
</dbReference>
<dbReference type="STRING" id="545695.TREAZ_2168"/>